<keyword evidence="3" id="KW-1185">Reference proteome</keyword>
<keyword evidence="1" id="KW-0812">Transmembrane</keyword>
<feature type="transmembrane region" description="Helical" evidence="1">
    <location>
        <begin position="145"/>
        <end position="168"/>
    </location>
</feature>
<reference evidence="2 3" key="1">
    <citation type="submission" date="2020-03" db="EMBL/GenBank/DDBJ databases">
        <title>Genomic Encyclopedia of Type Strains, Phase IV (KMG-IV): sequencing the most valuable type-strain genomes for metagenomic binning, comparative biology and taxonomic classification.</title>
        <authorList>
            <person name="Goeker M."/>
        </authorList>
    </citation>
    <scope>NUCLEOTIDE SEQUENCE [LARGE SCALE GENOMIC DNA]</scope>
    <source>
        <strain evidence="2 3">DSM 102865</strain>
    </source>
</reference>
<evidence type="ECO:0000256" key="1">
    <source>
        <dbReference type="SAM" id="Phobius"/>
    </source>
</evidence>
<feature type="transmembrane region" description="Helical" evidence="1">
    <location>
        <begin position="63"/>
        <end position="83"/>
    </location>
</feature>
<keyword evidence="1" id="KW-1133">Transmembrane helix</keyword>
<evidence type="ECO:0000313" key="2">
    <source>
        <dbReference type="EMBL" id="NIJ52854.1"/>
    </source>
</evidence>
<proteinExistence type="predicted"/>
<name>A0ABX0ULL1_9BACT</name>
<dbReference type="RefSeq" id="WP_167269577.1">
    <property type="nucleotide sequence ID" value="NZ_JAASQJ010000002.1"/>
</dbReference>
<protein>
    <recommendedName>
        <fullName evidence="4">DUF998 domain-containing protein</fullName>
    </recommendedName>
</protein>
<evidence type="ECO:0000313" key="3">
    <source>
        <dbReference type="Proteomes" id="UP001179181"/>
    </source>
</evidence>
<sequence>MIGRHLVLIGIIIAAALLVLATLHYPGGSQADINSIGYDWKNNYISNLFGEKSFNGAKSGSRFWAVGAMASLSISFTIFFFRFSKRIPARGSAKIIRFFGASGMVFSAFIATKWHDQMITIASTLFLVSIFYITVYVFKTRLYFFKFLCTVCLLTFYVMLFLFGAGFYMEFWPIVQKITIANSIILVVALEYYAREEDFQHIKAGK</sequence>
<organism evidence="2 3">
    <name type="scientific">Dyadobacter arcticus</name>
    <dbReference type="NCBI Taxonomy" id="1078754"/>
    <lineage>
        <taxon>Bacteria</taxon>
        <taxon>Pseudomonadati</taxon>
        <taxon>Bacteroidota</taxon>
        <taxon>Cytophagia</taxon>
        <taxon>Cytophagales</taxon>
        <taxon>Spirosomataceae</taxon>
        <taxon>Dyadobacter</taxon>
    </lineage>
</organism>
<dbReference type="Proteomes" id="UP001179181">
    <property type="component" value="Unassembled WGS sequence"/>
</dbReference>
<feature type="transmembrane region" description="Helical" evidence="1">
    <location>
        <begin position="95"/>
        <end position="112"/>
    </location>
</feature>
<accession>A0ABX0ULL1</accession>
<dbReference type="EMBL" id="JAASQJ010000002">
    <property type="protein sequence ID" value="NIJ52854.1"/>
    <property type="molecule type" value="Genomic_DNA"/>
</dbReference>
<keyword evidence="1" id="KW-0472">Membrane</keyword>
<evidence type="ECO:0008006" key="4">
    <source>
        <dbReference type="Google" id="ProtNLM"/>
    </source>
</evidence>
<gene>
    <name evidence="2" type="ORF">FHS68_002024</name>
</gene>
<feature type="transmembrane region" description="Helical" evidence="1">
    <location>
        <begin position="118"/>
        <end position="138"/>
    </location>
</feature>
<comment type="caution">
    <text evidence="2">The sequence shown here is derived from an EMBL/GenBank/DDBJ whole genome shotgun (WGS) entry which is preliminary data.</text>
</comment>
<feature type="transmembrane region" description="Helical" evidence="1">
    <location>
        <begin position="174"/>
        <end position="194"/>
    </location>
</feature>